<dbReference type="EMBL" id="CP036291">
    <property type="protein sequence ID" value="QDU87518.1"/>
    <property type="molecule type" value="Genomic_DNA"/>
</dbReference>
<keyword evidence="2" id="KW-1185">Reference proteome</keyword>
<reference evidence="1 2" key="1">
    <citation type="submission" date="2019-02" db="EMBL/GenBank/DDBJ databases">
        <title>Deep-cultivation of Planctomycetes and their phenomic and genomic characterization uncovers novel biology.</title>
        <authorList>
            <person name="Wiegand S."/>
            <person name="Jogler M."/>
            <person name="Boedeker C."/>
            <person name="Pinto D."/>
            <person name="Vollmers J."/>
            <person name="Rivas-Marin E."/>
            <person name="Kohn T."/>
            <person name="Peeters S.H."/>
            <person name="Heuer A."/>
            <person name="Rast P."/>
            <person name="Oberbeckmann S."/>
            <person name="Bunk B."/>
            <person name="Jeske O."/>
            <person name="Meyerdierks A."/>
            <person name="Storesund J.E."/>
            <person name="Kallscheuer N."/>
            <person name="Luecker S."/>
            <person name="Lage O.M."/>
            <person name="Pohl T."/>
            <person name="Merkel B.J."/>
            <person name="Hornburger P."/>
            <person name="Mueller R.-W."/>
            <person name="Bruemmer F."/>
            <person name="Labrenz M."/>
            <person name="Spormann A.M."/>
            <person name="Op den Camp H."/>
            <person name="Overmann J."/>
            <person name="Amann R."/>
            <person name="Jetten M.S.M."/>
            <person name="Mascher T."/>
            <person name="Medema M.H."/>
            <person name="Devos D.P."/>
            <person name="Kaster A.-K."/>
            <person name="Ovreas L."/>
            <person name="Rohde M."/>
            <person name="Galperin M.Y."/>
            <person name="Jogler C."/>
        </authorList>
    </citation>
    <scope>NUCLEOTIDE SEQUENCE [LARGE SCALE GENOMIC DNA]</scope>
    <source>
        <strain evidence="1 2">Pla175</strain>
    </source>
</reference>
<dbReference type="Proteomes" id="UP000317429">
    <property type="component" value="Chromosome"/>
</dbReference>
<evidence type="ECO:0000313" key="2">
    <source>
        <dbReference type="Proteomes" id="UP000317429"/>
    </source>
</evidence>
<sequence>MSVEGGRGCVSRINHQCMYTEARRASPLDGIDQQGAPQASPLKALIDRETTHTRGWDAWIAGKPLGRRDGEIVEQNAASRKRVKAGDSVGAILKQQVAGRDAPAFVLARLL</sequence>
<dbReference type="AlphaFoldDB" id="A0A518D7R4"/>
<gene>
    <name evidence="1" type="ORF">Pla175_08800</name>
</gene>
<protein>
    <submittedName>
        <fullName evidence="1">Uncharacterized protein</fullName>
    </submittedName>
</protein>
<name>A0A518D7R4_9BACT</name>
<proteinExistence type="predicted"/>
<dbReference type="KEGG" id="pnd:Pla175_08800"/>
<organism evidence="1 2">
    <name type="scientific">Pirellulimonas nuda</name>
    <dbReference type="NCBI Taxonomy" id="2528009"/>
    <lineage>
        <taxon>Bacteria</taxon>
        <taxon>Pseudomonadati</taxon>
        <taxon>Planctomycetota</taxon>
        <taxon>Planctomycetia</taxon>
        <taxon>Pirellulales</taxon>
        <taxon>Lacipirellulaceae</taxon>
        <taxon>Pirellulimonas</taxon>
    </lineage>
</organism>
<accession>A0A518D7R4</accession>
<evidence type="ECO:0000313" key="1">
    <source>
        <dbReference type="EMBL" id="QDU87518.1"/>
    </source>
</evidence>